<proteinExistence type="predicted"/>
<keyword evidence="3" id="KW-0812">Transmembrane</keyword>
<sequence length="143" mass="15989">MQLSKLELQNRSDRVYDTLIIGGGAGGLSAGIYLQRFRLSGLIVDKGKARSFWMQELQNYLGLPPGTPGRELLHQGKKHYLSLNGDWLNGFVEEVVDEGETFAIRVKVGRQNSIYPVLRAKYLIAASGIRDIQKINNPNLCLM</sequence>
<dbReference type="AlphaFoldDB" id="A0A1Z4NAV8"/>
<protein>
    <submittedName>
        <fullName evidence="4">FAD-dependent pyridine nucleotide-disulfide oxidoreductase</fullName>
    </submittedName>
</protein>
<name>A0A1Z4NAV8_9CYAN</name>
<dbReference type="InterPro" id="IPR036188">
    <property type="entry name" value="FAD/NAD-bd_sf"/>
</dbReference>
<dbReference type="Gene3D" id="3.50.50.60">
    <property type="entry name" value="FAD/NAD(P)-binding domain"/>
    <property type="match status" value="1"/>
</dbReference>
<dbReference type="PRINTS" id="PR00469">
    <property type="entry name" value="PNDRDTASEII"/>
</dbReference>
<reference evidence="4 5" key="1">
    <citation type="submission" date="2017-06" db="EMBL/GenBank/DDBJ databases">
        <title>Genome sequencing of cyanobaciteial culture collection at National Institute for Environmental Studies (NIES).</title>
        <authorList>
            <person name="Hirose Y."/>
            <person name="Shimura Y."/>
            <person name="Fujisawa T."/>
            <person name="Nakamura Y."/>
            <person name="Kawachi M."/>
        </authorList>
    </citation>
    <scope>NUCLEOTIDE SEQUENCE [LARGE SCALE GENOMIC DNA]</scope>
    <source>
        <strain evidence="4 5">NIES-37</strain>
    </source>
</reference>
<dbReference type="PANTHER" id="PTHR48105">
    <property type="entry name" value="THIOREDOXIN REDUCTASE 1-RELATED-RELATED"/>
    <property type="match status" value="1"/>
</dbReference>
<keyword evidence="3" id="KW-0472">Membrane</keyword>
<evidence type="ECO:0000256" key="2">
    <source>
        <dbReference type="ARBA" id="ARBA00023002"/>
    </source>
</evidence>
<accession>A0A1Z4NAV8</accession>
<evidence type="ECO:0000256" key="3">
    <source>
        <dbReference type="SAM" id="Phobius"/>
    </source>
</evidence>
<organism evidence="4 5">
    <name type="scientific">Tolypothrix tenuis PCC 7101</name>
    <dbReference type="NCBI Taxonomy" id="231146"/>
    <lineage>
        <taxon>Bacteria</taxon>
        <taxon>Bacillati</taxon>
        <taxon>Cyanobacteriota</taxon>
        <taxon>Cyanophyceae</taxon>
        <taxon>Nostocales</taxon>
        <taxon>Tolypothrichaceae</taxon>
        <taxon>Tolypothrix</taxon>
    </lineage>
</organism>
<dbReference type="SUPFAM" id="SSF51905">
    <property type="entry name" value="FAD/NAD(P)-binding domain"/>
    <property type="match status" value="1"/>
</dbReference>
<feature type="transmembrane region" description="Helical" evidence="3">
    <location>
        <begin position="15"/>
        <end position="34"/>
    </location>
</feature>
<evidence type="ECO:0000256" key="1">
    <source>
        <dbReference type="ARBA" id="ARBA00022630"/>
    </source>
</evidence>
<keyword evidence="5" id="KW-1185">Reference proteome</keyword>
<evidence type="ECO:0000313" key="5">
    <source>
        <dbReference type="Proteomes" id="UP000218785"/>
    </source>
</evidence>
<keyword evidence="1" id="KW-0285">Flavoprotein</keyword>
<keyword evidence="3" id="KW-1133">Transmembrane helix</keyword>
<dbReference type="GO" id="GO:0016491">
    <property type="term" value="F:oxidoreductase activity"/>
    <property type="evidence" value="ECO:0007669"/>
    <property type="project" value="UniProtKB-KW"/>
</dbReference>
<dbReference type="InterPro" id="IPR050097">
    <property type="entry name" value="Ferredoxin-NADP_redctase_2"/>
</dbReference>
<evidence type="ECO:0000313" key="4">
    <source>
        <dbReference type="EMBL" id="BAZ02816.1"/>
    </source>
</evidence>
<dbReference type="Proteomes" id="UP000218785">
    <property type="component" value="Chromosome"/>
</dbReference>
<keyword evidence="2" id="KW-0560">Oxidoreductase</keyword>
<dbReference type="KEGG" id="ttq:NIES37_68290"/>
<dbReference type="RefSeq" id="WP_321206713.1">
    <property type="nucleotide sequence ID" value="NZ_CAWNJS010000001.1"/>
</dbReference>
<dbReference type="EMBL" id="AP018248">
    <property type="protein sequence ID" value="BAZ02816.1"/>
    <property type="molecule type" value="Genomic_DNA"/>
</dbReference>
<gene>
    <name evidence="4" type="ORF">NIES37_68290</name>
</gene>